<dbReference type="Pfam" id="PF03009">
    <property type="entry name" value="GDPD"/>
    <property type="match status" value="1"/>
</dbReference>
<feature type="domain" description="GP-PDE" evidence="1">
    <location>
        <begin position="10"/>
        <end position="253"/>
    </location>
</feature>
<proteinExistence type="predicted"/>
<dbReference type="Gene3D" id="3.20.20.190">
    <property type="entry name" value="Phosphatidylinositol (PI) phosphodiesterase"/>
    <property type="match status" value="1"/>
</dbReference>
<dbReference type="GO" id="GO:0008081">
    <property type="term" value="F:phosphoric diester hydrolase activity"/>
    <property type="evidence" value="ECO:0007669"/>
    <property type="project" value="InterPro"/>
</dbReference>
<sequence length="333" mass="38595">MGEPIERKLPECWGHRGASARFPENTMASFEAAIRDGVYGIESDCHVSKDDVVVMFHDPTLNRTTNFKGAIKDCNWYGVDGMQHARTKKEPQQSIPTLVETLALLMLPENIHIHLNVDIKAMNDPVKLFTLMHTAISAYPQWETLLAPRILLGIWHPRFIQPAKDILPYCRKTCISFSLWLARKYLWDDFECLSIWVNALMTREGEQFRADVKKAGKKLMVFTVNDPNYMAEVVRWNVDAIITDKPNQWLELRSSLQKNYDGTMVKYSNRRFLYTTLTLWTPFVWSIQRLFEVNSLLELFIPSLILLLFAVLPPEMGRSVYRSILYARMNCGQ</sequence>
<dbReference type="GO" id="GO:0006629">
    <property type="term" value="P:lipid metabolic process"/>
    <property type="evidence" value="ECO:0007669"/>
    <property type="project" value="InterPro"/>
</dbReference>
<dbReference type="AlphaFoldDB" id="A0AAD7JZ81"/>
<dbReference type="PANTHER" id="PTHR43805">
    <property type="entry name" value="GLYCEROPHOSPHORYL DIESTER PHOSPHODIESTERASE"/>
    <property type="match status" value="1"/>
</dbReference>
<evidence type="ECO:0000259" key="1">
    <source>
        <dbReference type="PROSITE" id="PS51704"/>
    </source>
</evidence>
<comment type="caution">
    <text evidence="2">The sequence shown here is derived from an EMBL/GenBank/DDBJ whole genome shotgun (WGS) entry which is preliminary data.</text>
</comment>
<keyword evidence="3" id="KW-1185">Reference proteome</keyword>
<dbReference type="Proteomes" id="UP001215598">
    <property type="component" value="Unassembled WGS sequence"/>
</dbReference>
<evidence type="ECO:0000313" key="3">
    <source>
        <dbReference type="Proteomes" id="UP001215598"/>
    </source>
</evidence>
<dbReference type="SUPFAM" id="SSF51695">
    <property type="entry name" value="PLC-like phosphodiesterases"/>
    <property type="match status" value="1"/>
</dbReference>
<protein>
    <submittedName>
        <fullName evidence="2">PLC-like phosphodiesterase</fullName>
    </submittedName>
</protein>
<accession>A0AAD7JZ81</accession>
<dbReference type="PANTHER" id="PTHR43805:SF1">
    <property type="entry name" value="GP-PDE DOMAIN-CONTAINING PROTEIN"/>
    <property type="match status" value="1"/>
</dbReference>
<organism evidence="2 3">
    <name type="scientific">Mycena metata</name>
    <dbReference type="NCBI Taxonomy" id="1033252"/>
    <lineage>
        <taxon>Eukaryota</taxon>
        <taxon>Fungi</taxon>
        <taxon>Dikarya</taxon>
        <taxon>Basidiomycota</taxon>
        <taxon>Agaricomycotina</taxon>
        <taxon>Agaricomycetes</taxon>
        <taxon>Agaricomycetidae</taxon>
        <taxon>Agaricales</taxon>
        <taxon>Marasmiineae</taxon>
        <taxon>Mycenaceae</taxon>
        <taxon>Mycena</taxon>
    </lineage>
</organism>
<dbReference type="InterPro" id="IPR017946">
    <property type="entry name" value="PLC-like_Pdiesterase_TIM-brl"/>
</dbReference>
<name>A0AAD7JZ81_9AGAR</name>
<evidence type="ECO:0000313" key="2">
    <source>
        <dbReference type="EMBL" id="KAJ7774909.1"/>
    </source>
</evidence>
<gene>
    <name evidence="2" type="ORF">B0H16DRAFT_79215</name>
</gene>
<dbReference type="EMBL" id="JARKIB010000011">
    <property type="protein sequence ID" value="KAJ7774909.1"/>
    <property type="molecule type" value="Genomic_DNA"/>
</dbReference>
<dbReference type="PROSITE" id="PS51704">
    <property type="entry name" value="GP_PDE"/>
    <property type="match status" value="1"/>
</dbReference>
<reference evidence="2" key="1">
    <citation type="submission" date="2023-03" db="EMBL/GenBank/DDBJ databases">
        <title>Massive genome expansion in bonnet fungi (Mycena s.s.) driven by repeated elements and novel gene families across ecological guilds.</title>
        <authorList>
            <consortium name="Lawrence Berkeley National Laboratory"/>
            <person name="Harder C.B."/>
            <person name="Miyauchi S."/>
            <person name="Viragh M."/>
            <person name="Kuo A."/>
            <person name="Thoen E."/>
            <person name="Andreopoulos B."/>
            <person name="Lu D."/>
            <person name="Skrede I."/>
            <person name="Drula E."/>
            <person name="Henrissat B."/>
            <person name="Morin E."/>
            <person name="Kohler A."/>
            <person name="Barry K."/>
            <person name="LaButti K."/>
            <person name="Morin E."/>
            <person name="Salamov A."/>
            <person name="Lipzen A."/>
            <person name="Mereny Z."/>
            <person name="Hegedus B."/>
            <person name="Baldrian P."/>
            <person name="Stursova M."/>
            <person name="Weitz H."/>
            <person name="Taylor A."/>
            <person name="Grigoriev I.V."/>
            <person name="Nagy L.G."/>
            <person name="Martin F."/>
            <person name="Kauserud H."/>
        </authorList>
    </citation>
    <scope>NUCLEOTIDE SEQUENCE</scope>
    <source>
        <strain evidence="2">CBHHK182m</strain>
    </source>
</reference>
<dbReference type="InterPro" id="IPR030395">
    <property type="entry name" value="GP_PDE_dom"/>
</dbReference>